<dbReference type="SMART" id="SM00194">
    <property type="entry name" value="PTPc"/>
    <property type="match status" value="2"/>
</dbReference>
<dbReference type="InterPro" id="IPR050348">
    <property type="entry name" value="Protein-Tyr_Phosphatase"/>
</dbReference>
<comment type="caution">
    <text evidence="8">The sequence shown here is derived from an EMBL/GenBank/DDBJ whole genome shotgun (WGS) entry which is preliminary data.</text>
</comment>
<dbReference type="FunFam" id="3.90.190.10:FF:000185">
    <property type="entry name" value="Predicted protein"/>
    <property type="match status" value="1"/>
</dbReference>
<dbReference type="InterPro" id="IPR000387">
    <property type="entry name" value="Tyr_Pase_dom"/>
</dbReference>
<dbReference type="CDD" id="cd00055">
    <property type="entry name" value="EGF_Lam"/>
    <property type="match status" value="1"/>
</dbReference>
<dbReference type="SMART" id="SM00404">
    <property type="entry name" value="PTPc_motif"/>
    <property type="match status" value="2"/>
</dbReference>
<dbReference type="PRINTS" id="PR00011">
    <property type="entry name" value="EGFLAMININ"/>
</dbReference>
<evidence type="ECO:0000259" key="6">
    <source>
        <dbReference type="PROSITE" id="PS50055"/>
    </source>
</evidence>
<evidence type="ECO:0000313" key="9">
    <source>
        <dbReference type="Proteomes" id="UP000828390"/>
    </source>
</evidence>
<sequence length="1337" mass="147473">MSYKTVPTYVCRACTDGRFGKRCTLSCSIGCSDVCNKTDGTCLCKPNYTGDKCETCNTGLYGHLCDKNCSTGCLSPCNNANGSCTCKQHFTGAFCESCINGWYGTECNQPCSNNCVSCHNASSCISCQTGKYGNICQNWCPRTCESCDSSVNCTTCTTGFYGPSCQINCSHGCANTTCDKRAGTCSSCLKGKTGQHCIYNCSEGCFDGMCTQYKGECSLGCKQGYYGNRCLSQCPINCLDCSSAEKCGTCELGYYGAYCQFSCSDGCAENYCHKQYGTCSPCVKSKTGKYCTANCSEGCLYESCNQNDGKCTHGCKQGFYGLTTCENHCPNKCVTCSSAKLCLTCANGYYGSRCGSQCPDTCQTCDEHGICLTCKVNYFDPDKKCQCLQGLCESIPCVACSNSTYYANEHSNTCCPCSSQCKHSLCSSAELCTHGCENGYFGTGCENVCSIRDQMCTICNENTLNTFVCTTCIDRFYPNSNRTCIPCSANCFEGNCNNSTGHCANGCKDGFWNFKCENTCLENCSVCDQDSGKCLICSTSSLHGIKCENTCNSKCTNKSCYMNGNCKSGCLSNYYGPSCDTQCPINCAQNGSESRCSSETGICMYGCNAGFTGGNCMADLKQGSSLDSIFAAAIGGGFAAVFIVVIVIVIGLVTFKRRKTRHPKTAIVRETSYDAAISVAPVYASVVRHRAVSVNTSSVKETSFGNVTNPVYTNILSDEHLAMANVTSEDSLEVDELDSFARQNAIRFEENGGVYYNNANEVKKFKTPVAELQKYVMSKDRHFFKTEFEKFPYGLLKDFQVSQIKANITKNRYKGIYPYDAHRVKVLGEDTDYINASFIDGYNKRHEYIAALGPMSKQLGDFRAFWKMVWQQKVEKIVMVTNLVEERTVKCEQYWPDASVSQVYGDIRVVCQSENHYAEFTRRTFTVMKSNEERILHHLHFTAWPDKDVPEDVTSIIEFREKILHAPVVLGGPTIVHCSAGVGRTGTYIAIDTVTKEGESEGAVDIAGCVLNMRQNRPNMVQTAGQYEYIHHAVVHSLTFDCKHVAGEKFQSYMNNVSKEQIRNIFHTLQETKTHVSLEGMEAVERNTNFTDKNRKGPDIPGDVHRPRLYLNHRPGASDYINAVFVNSFQVKNKYILAQSPLPNTVAEFLSLVVQTDCACIVNFESTSATRNDVGVYVPPDNKVLKKGIFNVRCSKADANAYRIKRTLTIDYHGKELCLTHLEFTDWNKDQNLPNSPSDFRRLITEVDIVTATANADRPVLIHCLDGASKCALFSVVASLLQTMEVEHEVSIVNAVRKVRTRRKGAIPNSEQFQFCHDCVLDYIKSPNAYSKFIAEI</sequence>
<dbReference type="PROSITE" id="PS01248">
    <property type="entry name" value="EGF_LAM_1"/>
    <property type="match status" value="1"/>
</dbReference>
<protein>
    <recommendedName>
        <fullName evidence="2">protein-tyrosine-phosphatase</fullName>
        <ecNumber evidence="2">3.1.3.48</ecNumber>
    </recommendedName>
</protein>
<accession>A0A9D4FWN5</accession>
<dbReference type="SUPFAM" id="SSF57184">
    <property type="entry name" value="Growth factor receptor domain"/>
    <property type="match status" value="1"/>
</dbReference>
<dbReference type="EC" id="3.1.3.48" evidence="2"/>
<keyword evidence="3" id="KW-0378">Hydrolase</keyword>
<keyword evidence="4" id="KW-0904">Protein phosphatase</keyword>
<dbReference type="InterPro" id="IPR003595">
    <property type="entry name" value="Tyr_Pase_cat"/>
</dbReference>
<evidence type="ECO:0000256" key="3">
    <source>
        <dbReference type="ARBA" id="ARBA00022801"/>
    </source>
</evidence>
<dbReference type="InterPro" id="IPR000242">
    <property type="entry name" value="PTP_cat"/>
</dbReference>
<keyword evidence="5" id="KW-0472">Membrane</keyword>
<dbReference type="PRINTS" id="PR00700">
    <property type="entry name" value="PRTYPHPHTASE"/>
</dbReference>
<feature type="domain" description="Tyrosine-protein phosphatase" evidence="6">
    <location>
        <begin position="784"/>
        <end position="1037"/>
    </location>
</feature>
<dbReference type="SMART" id="SM00180">
    <property type="entry name" value="EGF_Lam"/>
    <property type="match status" value="2"/>
</dbReference>
<organism evidence="8 9">
    <name type="scientific">Dreissena polymorpha</name>
    <name type="common">Zebra mussel</name>
    <name type="synonym">Mytilus polymorpha</name>
    <dbReference type="NCBI Taxonomy" id="45954"/>
    <lineage>
        <taxon>Eukaryota</taxon>
        <taxon>Metazoa</taxon>
        <taxon>Spiralia</taxon>
        <taxon>Lophotrochozoa</taxon>
        <taxon>Mollusca</taxon>
        <taxon>Bivalvia</taxon>
        <taxon>Autobranchia</taxon>
        <taxon>Heteroconchia</taxon>
        <taxon>Euheterodonta</taxon>
        <taxon>Imparidentia</taxon>
        <taxon>Neoheterodontei</taxon>
        <taxon>Myida</taxon>
        <taxon>Dreissenoidea</taxon>
        <taxon>Dreissenidae</taxon>
        <taxon>Dreissena</taxon>
    </lineage>
</organism>
<dbReference type="PROSITE" id="PS50056">
    <property type="entry name" value="TYR_PHOSPHATASE_2"/>
    <property type="match status" value="2"/>
</dbReference>
<keyword evidence="9" id="KW-1185">Reference proteome</keyword>
<feature type="domain" description="Tyrosine-protein phosphatase" evidence="6">
    <location>
        <begin position="1062"/>
        <end position="1323"/>
    </location>
</feature>
<dbReference type="Pfam" id="PF00102">
    <property type="entry name" value="Y_phosphatase"/>
    <property type="match status" value="2"/>
</dbReference>
<feature type="domain" description="Tyrosine specific protein phosphatases" evidence="7">
    <location>
        <begin position="954"/>
        <end position="1028"/>
    </location>
</feature>
<evidence type="ECO:0000256" key="1">
    <source>
        <dbReference type="ARBA" id="ARBA00009580"/>
    </source>
</evidence>
<evidence type="ECO:0000259" key="7">
    <source>
        <dbReference type="PROSITE" id="PS50056"/>
    </source>
</evidence>
<dbReference type="InterPro" id="IPR009030">
    <property type="entry name" value="Growth_fac_rcpt_cys_sf"/>
</dbReference>
<evidence type="ECO:0000256" key="4">
    <source>
        <dbReference type="ARBA" id="ARBA00022912"/>
    </source>
</evidence>
<comment type="similarity">
    <text evidence="1">Belongs to the protein-tyrosine phosphatase family.</text>
</comment>
<dbReference type="Proteomes" id="UP000828390">
    <property type="component" value="Unassembled WGS sequence"/>
</dbReference>
<keyword evidence="5" id="KW-1133">Transmembrane helix</keyword>
<dbReference type="SUPFAM" id="SSF52799">
    <property type="entry name" value="(Phosphotyrosine protein) phosphatases II"/>
    <property type="match status" value="2"/>
</dbReference>
<dbReference type="Gene3D" id="2.170.300.10">
    <property type="entry name" value="Tie2 ligand-binding domain superfamily"/>
    <property type="match status" value="1"/>
</dbReference>
<dbReference type="PROSITE" id="PS00383">
    <property type="entry name" value="TYR_PHOSPHATASE_1"/>
    <property type="match status" value="1"/>
</dbReference>
<reference evidence="8" key="1">
    <citation type="journal article" date="2019" name="bioRxiv">
        <title>The Genome of the Zebra Mussel, Dreissena polymorpha: A Resource for Invasive Species Research.</title>
        <authorList>
            <person name="McCartney M.A."/>
            <person name="Auch B."/>
            <person name="Kono T."/>
            <person name="Mallez S."/>
            <person name="Zhang Y."/>
            <person name="Obille A."/>
            <person name="Becker A."/>
            <person name="Abrahante J.E."/>
            <person name="Garbe J."/>
            <person name="Badalamenti J.P."/>
            <person name="Herman A."/>
            <person name="Mangelson H."/>
            <person name="Liachko I."/>
            <person name="Sullivan S."/>
            <person name="Sone E.D."/>
            <person name="Koren S."/>
            <person name="Silverstein K.A.T."/>
            <person name="Beckman K.B."/>
            <person name="Gohl D.M."/>
        </authorList>
    </citation>
    <scope>NUCLEOTIDE SEQUENCE</scope>
    <source>
        <strain evidence="8">Duluth1</strain>
        <tissue evidence="8">Whole animal</tissue>
    </source>
</reference>
<keyword evidence="5" id="KW-0812">Transmembrane</keyword>
<evidence type="ECO:0000256" key="2">
    <source>
        <dbReference type="ARBA" id="ARBA00013064"/>
    </source>
</evidence>
<feature type="domain" description="Tyrosine specific protein phosphatases" evidence="7">
    <location>
        <begin position="1241"/>
        <end position="1314"/>
    </location>
</feature>
<feature type="transmembrane region" description="Helical" evidence="5">
    <location>
        <begin position="629"/>
        <end position="655"/>
    </location>
</feature>
<dbReference type="PROSITE" id="PS50055">
    <property type="entry name" value="TYR_PHOSPHATASE_PTP"/>
    <property type="match status" value="2"/>
</dbReference>
<dbReference type="GO" id="GO:0004725">
    <property type="term" value="F:protein tyrosine phosphatase activity"/>
    <property type="evidence" value="ECO:0007669"/>
    <property type="project" value="UniProtKB-EC"/>
</dbReference>
<evidence type="ECO:0000313" key="8">
    <source>
        <dbReference type="EMBL" id="KAH3806378.1"/>
    </source>
</evidence>
<reference evidence="8" key="2">
    <citation type="submission" date="2020-11" db="EMBL/GenBank/DDBJ databases">
        <authorList>
            <person name="McCartney M.A."/>
            <person name="Auch B."/>
            <person name="Kono T."/>
            <person name="Mallez S."/>
            <person name="Becker A."/>
            <person name="Gohl D.M."/>
            <person name="Silverstein K.A.T."/>
            <person name="Koren S."/>
            <person name="Bechman K.B."/>
            <person name="Herman A."/>
            <person name="Abrahante J.E."/>
            <person name="Garbe J."/>
        </authorList>
    </citation>
    <scope>NUCLEOTIDE SEQUENCE</scope>
    <source>
        <strain evidence="8">Duluth1</strain>
        <tissue evidence="8">Whole animal</tissue>
    </source>
</reference>
<name>A0A9D4FWN5_DREPO</name>
<dbReference type="InterPro" id="IPR016130">
    <property type="entry name" value="Tyr_Pase_AS"/>
</dbReference>
<dbReference type="SMART" id="SM00181">
    <property type="entry name" value="EGF"/>
    <property type="match status" value="15"/>
</dbReference>
<dbReference type="PANTHER" id="PTHR19134:SF562">
    <property type="entry name" value="PROTEIN-TYROSINE-PHOSPHATASE"/>
    <property type="match status" value="1"/>
</dbReference>
<gene>
    <name evidence="8" type="ORF">DPMN_134699</name>
</gene>
<dbReference type="InterPro" id="IPR002049">
    <property type="entry name" value="LE_dom"/>
</dbReference>
<dbReference type="InterPro" id="IPR000742">
    <property type="entry name" value="EGF"/>
</dbReference>
<dbReference type="Gene3D" id="3.90.190.10">
    <property type="entry name" value="Protein tyrosine phosphatase superfamily"/>
    <property type="match status" value="2"/>
</dbReference>
<evidence type="ECO:0000256" key="5">
    <source>
        <dbReference type="SAM" id="Phobius"/>
    </source>
</evidence>
<dbReference type="InterPro" id="IPR029021">
    <property type="entry name" value="Prot-tyrosine_phosphatase-like"/>
</dbReference>
<dbReference type="EMBL" id="JAIWYP010000006">
    <property type="protein sequence ID" value="KAH3806378.1"/>
    <property type="molecule type" value="Genomic_DNA"/>
</dbReference>
<dbReference type="PANTHER" id="PTHR19134">
    <property type="entry name" value="RECEPTOR-TYPE TYROSINE-PROTEIN PHOSPHATASE"/>
    <property type="match status" value="1"/>
</dbReference>
<proteinExistence type="inferred from homology"/>
<dbReference type="CDD" id="cd00047">
    <property type="entry name" value="PTPc"/>
    <property type="match status" value="2"/>
</dbReference>